<protein>
    <submittedName>
        <fullName evidence="7">C-type cytochrome</fullName>
    </submittedName>
</protein>
<dbReference type="InterPro" id="IPR009056">
    <property type="entry name" value="Cyt_c-like_dom"/>
</dbReference>
<feature type="domain" description="Cytochrome c" evidence="6">
    <location>
        <begin position="245"/>
        <end position="336"/>
    </location>
</feature>
<dbReference type="GO" id="GO:0009055">
    <property type="term" value="F:electron transfer activity"/>
    <property type="evidence" value="ECO:0007669"/>
    <property type="project" value="InterPro"/>
</dbReference>
<keyword evidence="5" id="KW-1133">Transmembrane helix</keyword>
<evidence type="ECO:0000256" key="5">
    <source>
        <dbReference type="SAM" id="Phobius"/>
    </source>
</evidence>
<evidence type="ECO:0000256" key="4">
    <source>
        <dbReference type="PROSITE-ProRule" id="PRU00433"/>
    </source>
</evidence>
<dbReference type="Proteomes" id="UP000470771">
    <property type="component" value="Unassembled WGS sequence"/>
</dbReference>
<proteinExistence type="predicted"/>
<evidence type="ECO:0000256" key="1">
    <source>
        <dbReference type="ARBA" id="ARBA00022617"/>
    </source>
</evidence>
<feature type="transmembrane region" description="Helical" evidence="5">
    <location>
        <begin position="6"/>
        <end position="24"/>
    </location>
</feature>
<keyword evidence="1 4" id="KW-0349">Heme</keyword>
<keyword evidence="3 4" id="KW-0408">Iron</keyword>
<keyword evidence="5" id="KW-0812">Transmembrane</keyword>
<dbReference type="InterPro" id="IPR036909">
    <property type="entry name" value="Cyt_c-like_dom_sf"/>
</dbReference>
<dbReference type="GO" id="GO:0046872">
    <property type="term" value="F:metal ion binding"/>
    <property type="evidence" value="ECO:0007669"/>
    <property type="project" value="UniProtKB-KW"/>
</dbReference>
<name>A0A6N9NQ99_9FLAO</name>
<reference evidence="7 8" key="1">
    <citation type="submission" date="2019-12" db="EMBL/GenBank/DDBJ databases">
        <authorList>
            <person name="Zhao J."/>
        </authorList>
    </citation>
    <scope>NUCLEOTIDE SEQUENCE [LARGE SCALE GENOMIC DNA]</scope>
    <source>
        <strain evidence="7 8">S-15</strain>
    </source>
</reference>
<dbReference type="SUPFAM" id="SSF46626">
    <property type="entry name" value="Cytochrome c"/>
    <property type="match status" value="1"/>
</dbReference>
<evidence type="ECO:0000313" key="8">
    <source>
        <dbReference type="Proteomes" id="UP000470771"/>
    </source>
</evidence>
<evidence type="ECO:0000256" key="3">
    <source>
        <dbReference type="ARBA" id="ARBA00023004"/>
    </source>
</evidence>
<organism evidence="7 8">
    <name type="scientific">Acidiluteibacter ferrifornacis</name>
    <dbReference type="NCBI Taxonomy" id="2692424"/>
    <lineage>
        <taxon>Bacteria</taxon>
        <taxon>Pseudomonadati</taxon>
        <taxon>Bacteroidota</taxon>
        <taxon>Flavobacteriia</taxon>
        <taxon>Flavobacteriales</taxon>
        <taxon>Cryomorphaceae</taxon>
        <taxon>Acidiluteibacter</taxon>
    </lineage>
</organism>
<evidence type="ECO:0000259" key="6">
    <source>
        <dbReference type="PROSITE" id="PS51007"/>
    </source>
</evidence>
<evidence type="ECO:0000313" key="7">
    <source>
        <dbReference type="EMBL" id="NBG67267.1"/>
    </source>
</evidence>
<sequence>MKNLKSVAIVLVSFLSFSWMGFNFSKINLSKDRKLSDVLIELNDSPKSHYRPNAAKEQIERGKELVFNGRTVGPDGKMSPFISKYFACTSCHNQVQEDPNITQFDPQARLLHAEKNNLKFLPATTFWGMYNRESWYNDDYVLKYGDLVIPANKSLEEATQLCAKVCSSGRYLEDWELEAILAYYASIQLTIGDLNLTDEELNKLQSEGKKEDKIKLLKSKYALKSPATFPKNPTNKIEGYSGLVGDPTNGKRLYELSCQACHQAGGVSPILLDNAKVTFQKFKRNLDKNSYYNIYDIVVHGTYADKGKPRYMPLYPEERMSPQQIEDLRAYIEQEAK</sequence>
<accession>A0A6N9NQ99</accession>
<dbReference type="PROSITE" id="PS51007">
    <property type="entry name" value="CYTC"/>
    <property type="match status" value="1"/>
</dbReference>
<dbReference type="GO" id="GO:0020037">
    <property type="term" value="F:heme binding"/>
    <property type="evidence" value="ECO:0007669"/>
    <property type="project" value="InterPro"/>
</dbReference>
<dbReference type="EMBL" id="WWNE01000018">
    <property type="protein sequence ID" value="NBG67267.1"/>
    <property type="molecule type" value="Genomic_DNA"/>
</dbReference>
<evidence type="ECO:0000256" key="2">
    <source>
        <dbReference type="ARBA" id="ARBA00022723"/>
    </source>
</evidence>
<dbReference type="AlphaFoldDB" id="A0A6N9NQ99"/>
<keyword evidence="2 4" id="KW-0479">Metal-binding</keyword>
<dbReference type="RefSeq" id="WP_160634220.1">
    <property type="nucleotide sequence ID" value="NZ_WWNE01000018.1"/>
</dbReference>
<dbReference type="Gene3D" id="1.10.760.10">
    <property type="entry name" value="Cytochrome c-like domain"/>
    <property type="match status" value="1"/>
</dbReference>
<gene>
    <name evidence="7" type="ORF">GQN54_14150</name>
</gene>
<keyword evidence="5" id="KW-0472">Membrane</keyword>
<keyword evidence="8" id="KW-1185">Reference proteome</keyword>
<comment type="caution">
    <text evidence="7">The sequence shown here is derived from an EMBL/GenBank/DDBJ whole genome shotgun (WGS) entry which is preliminary data.</text>
</comment>
<dbReference type="Pfam" id="PF13442">
    <property type="entry name" value="Cytochrome_CBB3"/>
    <property type="match status" value="1"/>
</dbReference>